<dbReference type="CDD" id="cd00865">
    <property type="entry name" value="PEBP_bact_arch"/>
    <property type="match status" value="1"/>
</dbReference>
<dbReference type="InterPro" id="IPR008914">
    <property type="entry name" value="PEBP"/>
</dbReference>
<evidence type="ECO:0000259" key="3">
    <source>
        <dbReference type="Pfam" id="PF14240"/>
    </source>
</evidence>
<dbReference type="SUPFAM" id="SSF49777">
    <property type="entry name" value="PEBP-like"/>
    <property type="match status" value="1"/>
</dbReference>
<dbReference type="InterPro" id="IPR025924">
    <property type="entry name" value="YHYH_dom"/>
</dbReference>
<organism evidence="4 5">
    <name type="scientific">Pseudoalteromonas rubra</name>
    <dbReference type="NCBI Taxonomy" id="43658"/>
    <lineage>
        <taxon>Bacteria</taxon>
        <taxon>Pseudomonadati</taxon>
        <taxon>Pseudomonadota</taxon>
        <taxon>Gammaproteobacteria</taxon>
        <taxon>Alteromonadales</taxon>
        <taxon>Pseudoalteromonadaceae</taxon>
        <taxon>Pseudoalteromonas</taxon>
    </lineage>
</organism>
<sequence length="539" mass="57406">MKQLFLIAFCSLLTACGSGSSDSAATTQTDASSDTSNTAQNDTSDSQGDTSDSQGDTSDSQGDTSDSQGDTSDSQGDTSDSQGDTSDDSADDTTQSSTLSLTSPAFNNQEALPTSYTCDGDNLSPPLNWAGAPADTQEYAISMTTAANEQHWLVYNIDGDIESMAAGASIGTLGNNSVNNEQAYAPPCPQTPGQHLFTFTLYALSDSPSLTQNITLDRDTFLSAIDSLTLDTATLTVSINRFPDVTLSACEQVQQSVSNAEFNDVAVTCDTEYAYITSDTYPDHDLMNGITGSNEQIPVPAPGYAAPIRLDRQLSGTPTSIDAALGVAVNGVPIYDYSSQGELDLYQYDPKVDTKALGQLDNCGGHAGRGDDYHYHATPTCMIAAMQNQGDDAILGWGYDGYPLYGHNNPDGTAIEDGALDLCHGQTDSKYGYRYHTSDQAPYVFQCLMGEVNTQILPRVAPLSSDNPQMRANLTPPQGGVSNLQHTILADGTRSMTYSHQGTQYYVNYTPISGQENCYRFEQKTVSNGGIVETGTLCR</sequence>
<comment type="caution">
    <text evidence="4">The sequence shown here is derived from an EMBL/GenBank/DDBJ whole genome shotgun (WGS) entry which is preliminary data.</text>
</comment>
<dbReference type="Pfam" id="PF14240">
    <property type="entry name" value="YHYH"/>
    <property type="match status" value="1"/>
</dbReference>
<accession>A0A8T0C1U7</accession>
<dbReference type="PANTHER" id="PTHR30289">
    <property type="entry name" value="UNCHARACTERIZED PROTEIN YBCL-RELATED"/>
    <property type="match status" value="1"/>
</dbReference>
<dbReference type="PANTHER" id="PTHR30289:SF1">
    <property type="entry name" value="PEBP (PHOSPHATIDYLETHANOLAMINE-BINDING PROTEIN) FAMILY PROTEIN"/>
    <property type="match status" value="1"/>
</dbReference>
<feature type="region of interest" description="Disordered" evidence="1">
    <location>
        <begin position="17"/>
        <end position="119"/>
    </location>
</feature>
<dbReference type="AlphaFoldDB" id="A0A8T0C1U7"/>
<name>A0A8T0C1U7_9GAMM</name>
<dbReference type="Pfam" id="PF01161">
    <property type="entry name" value="PBP"/>
    <property type="match status" value="1"/>
</dbReference>
<dbReference type="Proteomes" id="UP000016480">
    <property type="component" value="Unassembled WGS sequence"/>
</dbReference>
<dbReference type="PROSITE" id="PS51257">
    <property type="entry name" value="PROKAR_LIPOPROTEIN"/>
    <property type="match status" value="1"/>
</dbReference>
<dbReference type="InterPro" id="IPR036610">
    <property type="entry name" value="PEBP-like_sf"/>
</dbReference>
<feature type="compositionally biased region" description="Low complexity" evidence="1">
    <location>
        <begin position="92"/>
        <end position="103"/>
    </location>
</feature>
<evidence type="ECO:0000256" key="2">
    <source>
        <dbReference type="SAM" id="SignalP"/>
    </source>
</evidence>
<feature type="compositionally biased region" description="Low complexity" evidence="1">
    <location>
        <begin position="17"/>
        <end position="84"/>
    </location>
</feature>
<protein>
    <recommendedName>
        <fullName evidence="3">YHYH domain-containing protein</fullName>
    </recommendedName>
</protein>
<dbReference type="GeneID" id="61360211"/>
<feature type="compositionally biased region" description="Polar residues" evidence="1">
    <location>
        <begin position="104"/>
        <end position="117"/>
    </location>
</feature>
<evidence type="ECO:0000313" key="5">
    <source>
        <dbReference type="Proteomes" id="UP000016480"/>
    </source>
</evidence>
<dbReference type="RefSeq" id="WP_010379980.1">
    <property type="nucleotide sequence ID" value="NZ_AHCD03000044.1"/>
</dbReference>
<evidence type="ECO:0000256" key="1">
    <source>
        <dbReference type="SAM" id="MobiDB-lite"/>
    </source>
</evidence>
<proteinExistence type="predicted"/>
<feature type="signal peptide" evidence="2">
    <location>
        <begin position="1"/>
        <end position="20"/>
    </location>
</feature>
<dbReference type="InterPro" id="IPR005247">
    <property type="entry name" value="YbhB_YbcL/LppC-like"/>
</dbReference>
<gene>
    <name evidence="4" type="ORF">PRUB_b0466</name>
</gene>
<reference evidence="4 5" key="1">
    <citation type="journal article" date="2012" name="J. Bacteriol.">
        <title>Genome sequence of the cycloprodigiosin-producing bacterial strain Pseudoalteromonas rubra ATCC 29570(T).</title>
        <authorList>
            <person name="Xie B.B."/>
            <person name="Shu Y.L."/>
            <person name="Qin Q.L."/>
            <person name="Rong J.C."/>
            <person name="Zhang X.Y."/>
            <person name="Chen X.L."/>
            <person name="Zhou B.C."/>
            <person name="Zhang Y.Z."/>
        </authorList>
    </citation>
    <scope>NUCLEOTIDE SEQUENCE [LARGE SCALE GENOMIC DNA]</scope>
    <source>
        <strain evidence="4 5">DSM 6842</strain>
    </source>
</reference>
<evidence type="ECO:0000313" key="4">
    <source>
        <dbReference type="EMBL" id="KAF7781297.1"/>
    </source>
</evidence>
<feature type="chain" id="PRO_5035795702" description="YHYH domain-containing protein" evidence="2">
    <location>
        <begin position="21"/>
        <end position="539"/>
    </location>
</feature>
<keyword evidence="2" id="KW-0732">Signal</keyword>
<dbReference type="EMBL" id="AHCD03000044">
    <property type="protein sequence ID" value="KAF7781297.1"/>
    <property type="molecule type" value="Genomic_DNA"/>
</dbReference>
<feature type="domain" description="YHYH" evidence="3">
    <location>
        <begin position="320"/>
        <end position="408"/>
    </location>
</feature>
<dbReference type="Gene3D" id="3.90.280.10">
    <property type="entry name" value="PEBP-like"/>
    <property type="match status" value="1"/>
</dbReference>